<dbReference type="EMBL" id="CAAALY010001251">
    <property type="protein sequence ID" value="VEL07202.1"/>
    <property type="molecule type" value="Genomic_DNA"/>
</dbReference>
<organism evidence="1 2">
    <name type="scientific">Protopolystoma xenopodis</name>
    <dbReference type="NCBI Taxonomy" id="117903"/>
    <lineage>
        <taxon>Eukaryota</taxon>
        <taxon>Metazoa</taxon>
        <taxon>Spiralia</taxon>
        <taxon>Lophotrochozoa</taxon>
        <taxon>Platyhelminthes</taxon>
        <taxon>Monogenea</taxon>
        <taxon>Polyopisthocotylea</taxon>
        <taxon>Polystomatidea</taxon>
        <taxon>Polystomatidae</taxon>
        <taxon>Protopolystoma</taxon>
    </lineage>
</organism>
<reference evidence="1" key="1">
    <citation type="submission" date="2018-11" db="EMBL/GenBank/DDBJ databases">
        <authorList>
            <consortium name="Pathogen Informatics"/>
        </authorList>
    </citation>
    <scope>NUCLEOTIDE SEQUENCE</scope>
</reference>
<keyword evidence="2" id="KW-1185">Reference proteome</keyword>
<protein>
    <submittedName>
        <fullName evidence="1">Uncharacterized protein</fullName>
    </submittedName>
</protein>
<sequence>MQRLFPIQPPFADYGMDNYPFCHVLIPLLGQAKQLRIQTRAQSRKGIFQLDVCQSTDCLASRFHLLQSIANKHTGVRPRTIKFGCRLRRQCKA</sequence>
<accession>A0A3S5BKT4</accession>
<evidence type="ECO:0000313" key="1">
    <source>
        <dbReference type="EMBL" id="VEL07202.1"/>
    </source>
</evidence>
<name>A0A3S5BKT4_9PLAT</name>
<proteinExistence type="predicted"/>
<dbReference type="AlphaFoldDB" id="A0A3S5BKT4"/>
<dbReference type="Proteomes" id="UP000784294">
    <property type="component" value="Unassembled WGS sequence"/>
</dbReference>
<evidence type="ECO:0000313" key="2">
    <source>
        <dbReference type="Proteomes" id="UP000784294"/>
    </source>
</evidence>
<comment type="caution">
    <text evidence="1">The sequence shown here is derived from an EMBL/GenBank/DDBJ whole genome shotgun (WGS) entry which is preliminary data.</text>
</comment>
<gene>
    <name evidence="1" type="ORF">PXEA_LOCUS642</name>
</gene>